<dbReference type="EMBL" id="BOMG01000175">
    <property type="protein sequence ID" value="GID62104.1"/>
    <property type="molecule type" value="Genomic_DNA"/>
</dbReference>
<evidence type="ECO:0000313" key="2">
    <source>
        <dbReference type="Proteomes" id="UP000612282"/>
    </source>
</evidence>
<protein>
    <submittedName>
        <fullName evidence="1">Uncharacterized protein</fullName>
    </submittedName>
</protein>
<sequence length="65" mass="7099">MELFTVRADAQLDDDNVMLTLSGSSWLLNVDASPWEWAGKLACIAGADHVRRLDVSLGTSARRPV</sequence>
<name>A0ABQ3XUC9_9ACTN</name>
<accession>A0ABQ3XUC9</accession>
<reference evidence="1 2" key="1">
    <citation type="submission" date="2021-01" db="EMBL/GenBank/DDBJ databases">
        <title>Whole genome shotgun sequence of Actinoplanes couchii NBRC 106145.</title>
        <authorList>
            <person name="Komaki H."/>
            <person name="Tamura T."/>
        </authorList>
    </citation>
    <scope>NUCLEOTIDE SEQUENCE [LARGE SCALE GENOMIC DNA]</scope>
    <source>
        <strain evidence="1 2">NBRC 106145</strain>
    </source>
</reference>
<evidence type="ECO:0000313" key="1">
    <source>
        <dbReference type="EMBL" id="GID62104.1"/>
    </source>
</evidence>
<proteinExistence type="predicted"/>
<dbReference type="RefSeq" id="WP_203810748.1">
    <property type="nucleotide sequence ID" value="NZ_BAAAQE010000080.1"/>
</dbReference>
<gene>
    <name evidence="1" type="ORF">Aco03nite_105080</name>
</gene>
<organism evidence="1 2">
    <name type="scientific">Actinoplanes couchii</name>
    <dbReference type="NCBI Taxonomy" id="403638"/>
    <lineage>
        <taxon>Bacteria</taxon>
        <taxon>Bacillati</taxon>
        <taxon>Actinomycetota</taxon>
        <taxon>Actinomycetes</taxon>
        <taxon>Micromonosporales</taxon>
        <taxon>Micromonosporaceae</taxon>
        <taxon>Actinoplanes</taxon>
    </lineage>
</organism>
<comment type="caution">
    <text evidence="1">The sequence shown here is derived from an EMBL/GenBank/DDBJ whole genome shotgun (WGS) entry which is preliminary data.</text>
</comment>
<dbReference type="Proteomes" id="UP000612282">
    <property type="component" value="Unassembled WGS sequence"/>
</dbReference>
<keyword evidence="2" id="KW-1185">Reference proteome</keyword>